<evidence type="ECO:0000256" key="1">
    <source>
        <dbReference type="SAM" id="MobiDB-lite"/>
    </source>
</evidence>
<dbReference type="Proteomes" id="UP000027073">
    <property type="component" value="Unassembled WGS sequence"/>
</dbReference>
<gene>
    <name evidence="2" type="ORF">PLEOSDRAFT_160041</name>
</gene>
<dbReference type="OrthoDB" id="3066608at2759"/>
<reference evidence="3" key="1">
    <citation type="journal article" date="2014" name="Proc. Natl. Acad. Sci. U.S.A.">
        <title>Extensive sampling of basidiomycete genomes demonstrates inadequacy of the white-rot/brown-rot paradigm for wood decay fungi.</title>
        <authorList>
            <person name="Riley R."/>
            <person name="Salamov A.A."/>
            <person name="Brown D.W."/>
            <person name="Nagy L.G."/>
            <person name="Floudas D."/>
            <person name="Held B.W."/>
            <person name="Levasseur A."/>
            <person name="Lombard V."/>
            <person name="Morin E."/>
            <person name="Otillar R."/>
            <person name="Lindquist E.A."/>
            <person name="Sun H."/>
            <person name="LaButti K.M."/>
            <person name="Schmutz J."/>
            <person name="Jabbour D."/>
            <person name="Luo H."/>
            <person name="Baker S.E."/>
            <person name="Pisabarro A.G."/>
            <person name="Walton J.D."/>
            <person name="Blanchette R.A."/>
            <person name="Henrissat B."/>
            <person name="Martin F."/>
            <person name="Cullen D."/>
            <person name="Hibbett D.S."/>
            <person name="Grigoriev I.V."/>
        </authorList>
    </citation>
    <scope>NUCLEOTIDE SEQUENCE [LARGE SCALE GENOMIC DNA]</scope>
    <source>
        <strain evidence="3">PC15</strain>
    </source>
</reference>
<accession>A0A067NBK2</accession>
<name>A0A067NBK2_PLEO1</name>
<sequence>MRLDVQRSSVNRSPSVQLLPFGPSRSANSRAASAAARAHKSQRVRNARGVQGFLFAQHDHRRRMRNFPLCAGNDVDINKLPEIDMKKVFQGHGGAAYRVHDATVSLASSHRHRFRIYGYSKTTCDVNQALLRIAPHLPWRGELAVFRLGEIVPYLASPVISSVIVNKAIRMYRVSLPLSPTLMNLQVYGLSGYIH</sequence>
<protein>
    <submittedName>
        <fullName evidence="2">Uncharacterized protein</fullName>
    </submittedName>
</protein>
<feature type="compositionally biased region" description="Polar residues" evidence="1">
    <location>
        <begin position="1"/>
        <end position="16"/>
    </location>
</feature>
<evidence type="ECO:0000313" key="2">
    <source>
        <dbReference type="EMBL" id="KDQ25398.1"/>
    </source>
</evidence>
<dbReference type="HOGENOM" id="CLU_1396873_0_0_1"/>
<evidence type="ECO:0000313" key="3">
    <source>
        <dbReference type="Proteomes" id="UP000027073"/>
    </source>
</evidence>
<dbReference type="InParanoid" id="A0A067NBK2"/>
<feature type="compositionally biased region" description="Low complexity" evidence="1">
    <location>
        <begin position="24"/>
        <end position="36"/>
    </location>
</feature>
<dbReference type="AlphaFoldDB" id="A0A067NBK2"/>
<dbReference type="EMBL" id="KL198010">
    <property type="protein sequence ID" value="KDQ25398.1"/>
    <property type="molecule type" value="Genomic_DNA"/>
</dbReference>
<feature type="region of interest" description="Disordered" evidence="1">
    <location>
        <begin position="1"/>
        <end position="42"/>
    </location>
</feature>
<proteinExistence type="predicted"/>
<organism evidence="2 3">
    <name type="scientific">Pleurotus ostreatus (strain PC15)</name>
    <name type="common">Oyster mushroom</name>
    <dbReference type="NCBI Taxonomy" id="1137138"/>
    <lineage>
        <taxon>Eukaryota</taxon>
        <taxon>Fungi</taxon>
        <taxon>Dikarya</taxon>
        <taxon>Basidiomycota</taxon>
        <taxon>Agaricomycotina</taxon>
        <taxon>Agaricomycetes</taxon>
        <taxon>Agaricomycetidae</taxon>
        <taxon>Agaricales</taxon>
        <taxon>Pleurotineae</taxon>
        <taxon>Pleurotaceae</taxon>
        <taxon>Pleurotus</taxon>
    </lineage>
</organism>
<dbReference type="VEuPathDB" id="FungiDB:PLEOSDRAFT_160041"/>